<organism evidence="1 2">
    <name type="scientific">Fusarium redolens</name>
    <dbReference type="NCBI Taxonomy" id="48865"/>
    <lineage>
        <taxon>Eukaryota</taxon>
        <taxon>Fungi</taxon>
        <taxon>Dikarya</taxon>
        <taxon>Ascomycota</taxon>
        <taxon>Pezizomycotina</taxon>
        <taxon>Sordariomycetes</taxon>
        <taxon>Hypocreomycetidae</taxon>
        <taxon>Hypocreales</taxon>
        <taxon>Nectriaceae</taxon>
        <taxon>Fusarium</taxon>
        <taxon>Fusarium redolens species complex</taxon>
    </lineage>
</organism>
<proteinExistence type="predicted"/>
<comment type="caution">
    <text evidence="1">The sequence shown here is derived from an EMBL/GenBank/DDBJ whole genome shotgun (WGS) entry which is preliminary data.</text>
</comment>
<dbReference type="AlphaFoldDB" id="A0A9P9HAV2"/>
<accession>A0A9P9HAV2</accession>
<dbReference type="RefSeq" id="XP_046050507.1">
    <property type="nucleotide sequence ID" value="XM_046190097.1"/>
</dbReference>
<name>A0A9P9HAV2_FUSRE</name>
<reference evidence="1" key="1">
    <citation type="journal article" date="2021" name="Nat. Commun.">
        <title>Genetic determinants of endophytism in the Arabidopsis root mycobiome.</title>
        <authorList>
            <person name="Mesny F."/>
            <person name="Miyauchi S."/>
            <person name="Thiergart T."/>
            <person name="Pickel B."/>
            <person name="Atanasova L."/>
            <person name="Karlsson M."/>
            <person name="Huettel B."/>
            <person name="Barry K.W."/>
            <person name="Haridas S."/>
            <person name="Chen C."/>
            <person name="Bauer D."/>
            <person name="Andreopoulos W."/>
            <person name="Pangilinan J."/>
            <person name="LaButti K."/>
            <person name="Riley R."/>
            <person name="Lipzen A."/>
            <person name="Clum A."/>
            <person name="Drula E."/>
            <person name="Henrissat B."/>
            <person name="Kohler A."/>
            <person name="Grigoriev I.V."/>
            <person name="Martin F.M."/>
            <person name="Hacquard S."/>
        </authorList>
    </citation>
    <scope>NUCLEOTIDE SEQUENCE</scope>
    <source>
        <strain evidence="1">MPI-CAGE-AT-0023</strain>
    </source>
</reference>
<gene>
    <name evidence="1" type="ORF">BKA55DRAFT_539093</name>
</gene>
<protein>
    <submittedName>
        <fullName evidence="1">Uncharacterized protein</fullName>
    </submittedName>
</protein>
<dbReference type="GeneID" id="70220051"/>
<dbReference type="EMBL" id="JAGMUX010000007">
    <property type="protein sequence ID" value="KAH7254260.1"/>
    <property type="molecule type" value="Genomic_DNA"/>
</dbReference>
<evidence type="ECO:0000313" key="2">
    <source>
        <dbReference type="Proteomes" id="UP000720189"/>
    </source>
</evidence>
<keyword evidence="2" id="KW-1185">Reference proteome</keyword>
<evidence type="ECO:0000313" key="1">
    <source>
        <dbReference type="EMBL" id="KAH7254260.1"/>
    </source>
</evidence>
<dbReference type="Proteomes" id="UP000720189">
    <property type="component" value="Unassembled WGS sequence"/>
</dbReference>
<sequence>MNPNKAAGNCREVSQLLDGMNEMNLGDANETPALELASNVGKLSLGRMSDSSAPELAASIRQLSPDSLGLAGEAASAQSALLPAMHQLSLSSAANAAQAAVPVVHEDTVMEDPAMEHENDVGHVTQVGGLRLVGVVNPLNETVATWATSREVDGDINVWAWSNLLPGAIRCQVEQGCVCVEEVIARCDQGNGVGRMSWRSTRAMMRRDLPHELALWSLIVVPEILADPRLKAMDPESVPRRFLRWAVDLTDQWHFECTFQGNPEEIRDVETSLFWPILPAGHQLARLLDSVGTQRLQEIKEDPQVCCREEGGTGRQ</sequence>